<name>A0A397SLF9_9GLOM</name>
<proteinExistence type="inferred from homology"/>
<keyword evidence="2 5" id="KW-0808">Transferase</keyword>
<dbReference type="OrthoDB" id="10251242at2759"/>
<dbReference type="PANTHER" id="PTHR10509">
    <property type="entry name" value="O-METHYLTRANSFERASE-RELATED"/>
    <property type="match status" value="1"/>
</dbReference>
<evidence type="ECO:0000256" key="4">
    <source>
        <dbReference type="ARBA" id="ARBA00023453"/>
    </source>
</evidence>
<protein>
    <submittedName>
        <fullName evidence="5">O-methyltransferase-domain-containing protein</fullName>
    </submittedName>
</protein>
<evidence type="ECO:0000313" key="6">
    <source>
        <dbReference type="Proteomes" id="UP000265703"/>
    </source>
</evidence>
<evidence type="ECO:0000256" key="1">
    <source>
        <dbReference type="ARBA" id="ARBA00022603"/>
    </source>
</evidence>
<evidence type="ECO:0000256" key="2">
    <source>
        <dbReference type="ARBA" id="ARBA00022679"/>
    </source>
</evidence>
<dbReference type="Proteomes" id="UP000265703">
    <property type="component" value="Unassembled WGS sequence"/>
</dbReference>
<dbReference type="PROSITE" id="PS51682">
    <property type="entry name" value="SAM_OMT_I"/>
    <property type="match status" value="1"/>
</dbReference>
<dbReference type="GO" id="GO:0032259">
    <property type="term" value="P:methylation"/>
    <property type="evidence" value="ECO:0007669"/>
    <property type="project" value="UniProtKB-KW"/>
</dbReference>
<dbReference type="GO" id="GO:0008171">
    <property type="term" value="F:O-methyltransferase activity"/>
    <property type="evidence" value="ECO:0007669"/>
    <property type="project" value="InterPro"/>
</dbReference>
<dbReference type="InterPro" id="IPR002935">
    <property type="entry name" value="SAM_O-MeTrfase"/>
</dbReference>
<sequence>MFFYNISKTFLSNSRIISRLHPKSFPQATHFKLLQQYQSFYSSPQCYSNEPFLFLKSGPYSVANSTPQPAHLQKVYDKTLKEFHENESEMMVSSLQGSLLTLLCKLMNAKKVLEIGCFTGYSALCFAEGIKNSGTNAKVVTCEYDQKYAKIALQNVKEAGKDDLIEIKIGDGLETIRKFDKSTVFDLIYIDADKAGYINYYETILERNLLSEKGLIVADNVLFSGYVERLPNYDPNAPKSSENHIPKEIYKRIVVPLYNFNEHVNKDSRTTNLLLPGFDGLMLIQKN</sequence>
<dbReference type="Pfam" id="PF01596">
    <property type="entry name" value="Methyltransf_3"/>
    <property type="match status" value="1"/>
</dbReference>
<comment type="caution">
    <text evidence="5">The sequence shown here is derived from an EMBL/GenBank/DDBJ whole genome shotgun (WGS) entry which is preliminary data.</text>
</comment>
<dbReference type="EMBL" id="QKYT01000408">
    <property type="protein sequence ID" value="RIA85719.1"/>
    <property type="molecule type" value="Genomic_DNA"/>
</dbReference>
<dbReference type="CDD" id="cd02440">
    <property type="entry name" value="AdoMet_MTases"/>
    <property type="match status" value="1"/>
</dbReference>
<dbReference type="PANTHER" id="PTHR10509:SF14">
    <property type="entry name" value="CAFFEOYL-COA O-METHYLTRANSFERASE 3-RELATED"/>
    <property type="match status" value="1"/>
</dbReference>
<evidence type="ECO:0000313" key="5">
    <source>
        <dbReference type="EMBL" id="RIA85719.1"/>
    </source>
</evidence>
<keyword evidence="3" id="KW-0949">S-adenosyl-L-methionine</keyword>
<organism evidence="5 6">
    <name type="scientific">Glomus cerebriforme</name>
    <dbReference type="NCBI Taxonomy" id="658196"/>
    <lineage>
        <taxon>Eukaryota</taxon>
        <taxon>Fungi</taxon>
        <taxon>Fungi incertae sedis</taxon>
        <taxon>Mucoromycota</taxon>
        <taxon>Glomeromycotina</taxon>
        <taxon>Glomeromycetes</taxon>
        <taxon>Glomerales</taxon>
        <taxon>Glomeraceae</taxon>
        <taxon>Glomus</taxon>
    </lineage>
</organism>
<gene>
    <name evidence="5" type="ORF">C1645_361383</name>
</gene>
<reference evidence="5 6" key="1">
    <citation type="submission" date="2018-06" db="EMBL/GenBank/DDBJ databases">
        <title>Comparative genomics reveals the genomic features of Rhizophagus irregularis, R. cerebriforme, R. diaphanum and Gigaspora rosea, and their symbiotic lifestyle signature.</title>
        <authorList>
            <person name="Morin E."/>
            <person name="San Clemente H."/>
            <person name="Chen E.C.H."/>
            <person name="De La Providencia I."/>
            <person name="Hainaut M."/>
            <person name="Kuo A."/>
            <person name="Kohler A."/>
            <person name="Murat C."/>
            <person name="Tang N."/>
            <person name="Roy S."/>
            <person name="Loubradou J."/>
            <person name="Henrissat B."/>
            <person name="Grigoriev I.V."/>
            <person name="Corradi N."/>
            <person name="Roux C."/>
            <person name="Martin F.M."/>
        </authorList>
    </citation>
    <scope>NUCLEOTIDE SEQUENCE [LARGE SCALE GENOMIC DNA]</scope>
    <source>
        <strain evidence="5 6">DAOM 227022</strain>
    </source>
</reference>
<dbReference type="GO" id="GO:0008757">
    <property type="term" value="F:S-adenosylmethionine-dependent methyltransferase activity"/>
    <property type="evidence" value="ECO:0007669"/>
    <property type="project" value="TreeGrafter"/>
</dbReference>
<keyword evidence="1 5" id="KW-0489">Methyltransferase</keyword>
<keyword evidence="6" id="KW-1185">Reference proteome</keyword>
<dbReference type="InterPro" id="IPR050362">
    <property type="entry name" value="Cation-dep_OMT"/>
</dbReference>
<evidence type="ECO:0000256" key="3">
    <source>
        <dbReference type="ARBA" id="ARBA00022691"/>
    </source>
</evidence>
<dbReference type="STRING" id="658196.A0A397SLF9"/>
<dbReference type="SUPFAM" id="SSF53335">
    <property type="entry name" value="S-adenosyl-L-methionine-dependent methyltransferases"/>
    <property type="match status" value="1"/>
</dbReference>
<dbReference type="AlphaFoldDB" id="A0A397SLF9"/>
<dbReference type="Gene3D" id="3.40.50.150">
    <property type="entry name" value="Vaccinia Virus protein VP39"/>
    <property type="match status" value="1"/>
</dbReference>
<accession>A0A397SLF9</accession>
<dbReference type="InterPro" id="IPR029063">
    <property type="entry name" value="SAM-dependent_MTases_sf"/>
</dbReference>
<comment type="similarity">
    <text evidence="4">Belongs to the class I-like SAM-binding methyltransferase superfamily. Cation-dependent O-methyltransferase family.</text>
</comment>